<dbReference type="HOGENOM" id="CLU_041141_7_1_6"/>
<dbReference type="InterPro" id="IPR036390">
    <property type="entry name" value="WH_DNA-bd_sf"/>
</dbReference>
<dbReference type="RefSeq" id="WP_044615272.1">
    <property type="nucleotide sequence ID" value="NZ_CP007142.1"/>
</dbReference>
<dbReference type="InterPro" id="IPR013196">
    <property type="entry name" value="HTH_11"/>
</dbReference>
<accession>A0A0C5VPC6</accession>
<gene>
    <name evidence="3" type="ORF">YC6258_00058</name>
</gene>
<evidence type="ECO:0000259" key="1">
    <source>
        <dbReference type="Pfam" id="PF08279"/>
    </source>
</evidence>
<dbReference type="Pfam" id="PF13280">
    <property type="entry name" value="WYL"/>
    <property type="match status" value="1"/>
</dbReference>
<dbReference type="PANTHER" id="PTHR34580:SF3">
    <property type="entry name" value="PROTEIN PAFB"/>
    <property type="match status" value="1"/>
</dbReference>
<dbReference type="InterPro" id="IPR051534">
    <property type="entry name" value="CBASS_pafABC_assoc_protein"/>
</dbReference>
<dbReference type="Proteomes" id="UP000032266">
    <property type="component" value="Chromosome"/>
</dbReference>
<dbReference type="EMBL" id="CP007142">
    <property type="protein sequence ID" value="AJQ92114.1"/>
    <property type="molecule type" value="Genomic_DNA"/>
</dbReference>
<dbReference type="SUPFAM" id="SSF46785">
    <property type="entry name" value="Winged helix' DNA-binding domain"/>
    <property type="match status" value="1"/>
</dbReference>
<reference evidence="3 4" key="1">
    <citation type="submission" date="2014-01" db="EMBL/GenBank/DDBJ databases">
        <title>Full genme sequencing of cellulolytic bacterium Gynuella sunshinyii YC6258T gen. nov., sp. nov.</title>
        <authorList>
            <person name="Khan H."/>
            <person name="Chung E.J."/>
            <person name="Chung Y.R."/>
        </authorList>
    </citation>
    <scope>NUCLEOTIDE SEQUENCE [LARGE SCALE GENOMIC DNA]</scope>
    <source>
        <strain evidence="3 4">YC6258</strain>
    </source>
</reference>
<dbReference type="AlphaFoldDB" id="A0A0C5VPC6"/>
<dbReference type="Pfam" id="PF08279">
    <property type="entry name" value="HTH_11"/>
    <property type="match status" value="1"/>
</dbReference>
<feature type="domain" description="Helix-turn-helix type 11" evidence="1">
    <location>
        <begin position="6"/>
        <end position="59"/>
    </location>
</feature>
<keyword evidence="4" id="KW-1185">Reference proteome</keyword>
<feature type="domain" description="WYL" evidence="2">
    <location>
        <begin position="137"/>
        <end position="203"/>
    </location>
</feature>
<organism evidence="3 4">
    <name type="scientific">Gynuella sunshinyii YC6258</name>
    <dbReference type="NCBI Taxonomy" id="1445510"/>
    <lineage>
        <taxon>Bacteria</taxon>
        <taxon>Pseudomonadati</taxon>
        <taxon>Pseudomonadota</taxon>
        <taxon>Gammaproteobacteria</taxon>
        <taxon>Oceanospirillales</taxon>
        <taxon>Saccharospirillaceae</taxon>
        <taxon>Gynuella</taxon>
    </lineage>
</organism>
<sequence>MSRAERLLELIQILRRHRRPVTAASLAQKLDISVRTVYRDIASLQAQGADIDGEAGIGFILKPGLTLPPLNLGSNEIEALMLGAHWVVNNADPELQSAARNVIAKISAVLPAELRQELESSSLLTGPSRVTDQHHRYLADIRAAIRIEQKVQLQYRDIHDQLSERIIWPFAIGFFEQSRVIIGWCELRQDVRHFRTDRISALTRLNSRYPKSRMSLFKQWRQTYQVPERLFDQ</sequence>
<proteinExistence type="predicted"/>
<evidence type="ECO:0000313" key="4">
    <source>
        <dbReference type="Proteomes" id="UP000032266"/>
    </source>
</evidence>
<dbReference type="InterPro" id="IPR036388">
    <property type="entry name" value="WH-like_DNA-bd_sf"/>
</dbReference>
<dbReference type="PATRIC" id="fig|1445510.3.peg.54"/>
<dbReference type="PROSITE" id="PS52050">
    <property type="entry name" value="WYL"/>
    <property type="match status" value="1"/>
</dbReference>
<protein>
    <submittedName>
        <fullName evidence="3">Putative transcriptional regulator</fullName>
    </submittedName>
</protein>
<dbReference type="KEGG" id="gsn:YC6258_00058"/>
<dbReference type="STRING" id="1445510.YC6258_00058"/>
<evidence type="ECO:0000313" key="3">
    <source>
        <dbReference type="EMBL" id="AJQ92114.1"/>
    </source>
</evidence>
<dbReference type="InterPro" id="IPR026881">
    <property type="entry name" value="WYL_dom"/>
</dbReference>
<name>A0A0C5VPC6_9GAMM</name>
<dbReference type="PANTHER" id="PTHR34580">
    <property type="match status" value="1"/>
</dbReference>
<dbReference type="OrthoDB" id="9807255at2"/>
<evidence type="ECO:0000259" key="2">
    <source>
        <dbReference type="Pfam" id="PF13280"/>
    </source>
</evidence>
<dbReference type="Gene3D" id="1.10.10.10">
    <property type="entry name" value="Winged helix-like DNA-binding domain superfamily/Winged helix DNA-binding domain"/>
    <property type="match status" value="1"/>
</dbReference>